<gene>
    <name evidence="1" type="ORF">BDV24DRAFT_170607</name>
</gene>
<accession>A0A5N6XR56</accession>
<dbReference type="EMBL" id="ML737501">
    <property type="protein sequence ID" value="KAE8334100.1"/>
    <property type="molecule type" value="Genomic_DNA"/>
</dbReference>
<evidence type="ECO:0000313" key="1">
    <source>
        <dbReference type="EMBL" id="KAE8334100.1"/>
    </source>
</evidence>
<proteinExistence type="predicted"/>
<name>A0A5N6XR56_9EURO</name>
<sequence>MMSLLNTLKAILSQLYQFQLSEIDIIPSLHLQRVPMMYPQFLSTSAGVERPFNLSRDICHCL</sequence>
<reference evidence="1" key="1">
    <citation type="submission" date="2019-04" db="EMBL/GenBank/DDBJ databases">
        <title>Friends and foes A comparative genomics study of 23 Aspergillus species from section Flavi.</title>
        <authorList>
            <consortium name="DOE Joint Genome Institute"/>
            <person name="Kjaerbolling I."/>
            <person name="Vesth T."/>
            <person name="Frisvad J.C."/>
            <person name="Nybo J.L."/>
            <person name="Theobald S."/>
            <person name="Kildgaard S."/>
            <person name="Isbrandt T."/>
            <person name="Kuo A."/>
            <person name="Sato A."/>
            <person name="Lyhne E.K."/>
            <person name="Kogle M.E."/>
            <person name="Wiebenga A."/>
            <person name="Kun R.S."/>
            <person name="Lubbers R.J."/>
            <person name="Makela M.R."/>
            <person name="Barry K."/>
            <person name="Chovatia M."/>
            <person name="Clum A."/>
            <person name="Daum C."/>
            <person name="Haridas S."/>
            <person name="He G."/>
            <person name="LaButti K."/>
            <person name="Lipzen A."/>
            <person name="Mondo S."/>
            <person name="Riley R."/>
            <person name="Salamov A."/>
            <person name="Simmons B.A."/>
            <person name="Magnuson J.K."/>
            <person name="Henrissat B."/>
            <person name="Mortensen U.H."/>
            <person name="Larsen T.O."/>
            <person name="Devries R.P."/>
            <person name="Grigoriev I.V."/>
            <person name="Machida M."/>
            <person name="Baker S.E."/>
            <person name="Andersen M.R."/>
        </authorList>
    </citation>
    <scope>NUCLEOTIDE SEQUENCE</scope>
    <source>
        <strain evidence="1">CBS 117612</strain>
    </source>
</reference>
<dbReference type="AlphaFoldDB" id="A0A5N6XR56"/>
<protein>
    <submittedName>
        <fullName evidence="1">Uncharacterized protein</fullName>
    </submittedName>
</protein>
<dbReference type="Proteomes" id="UP000325558">
    <property type="component" value="Unassembled WGS sequence"/>
</dbReference>
<organism evidence="1">
    <name type="scientific">Aspergillus arachidicola</name>
    <dbReference type="NCBI Taxonomy" id="656916"/>
    <lineage>
        <taxon>Eukaryota</taxon>
        <taxon>Fungi</taxon>
        <taxon>Dikarya</taxon>
        <taxon>Ascomycota</taxon>
        <taxon>Pezizomycotina</taxon>
        <taxon>Eurotiomycetes</taxon>
        <taxon>Eurotiomycetidae</taxon>
        <taxon>Eurotiales</taxon>
        <taxon>Aspergillaceae</taxon>
        <taxon>Aspergillus</taxon>
        <taxon>Aspergillus subgen. Circumdati</taxon>
    </lineage>
</organism>